<dbReference type="PANTHER" id="PTHR30151:SF0">
    <property type="entry name" value="ABC TRANSPORTER PERMEASE PROTEIN MJ0413-RELATED"/>
    <property type="match status" value="1"/>
</dbReference>
<sequence>MGITERKNVVTKATAYLIPFLGFFALLLIWDILARFSGWSRQVFPGPVVVLVSMGELLADGTLVKHTVASLFRVTVGFYLAALLGIPIGIALGMMKTARSLINPLIQFMRPISPLAWIPLAMLWFGIGDPPAIFLIFLSSFFPLVVSTTIAVDGINQTYFYVAANFNFSRYETIMRVVVPAITPEVVTALRMTVTISWLVVVAAEMIAVQSGLGFLILDSRNALRMDYVMDGMIVIGLVGLALDALMRQLGSLEAASWRSKAH</sequence>
<comment type="similarity">
    <text evidence="7">Belongs to the binding-protein-dependent transport system permease family.</text>
</comment>
<name>A0A5K7ZLR1_9BACT</name>
<feature type="transmembrane region" description="Helical" evidence="7">
    <location>
        <begin position="196"/>
        <end position="216"/>
    </location>
</feature>
<evidence type="ECO:0000259" key="8">
    <source>
        <dbReference type="PROSITE" id="PS50928"/>
    </source>
</evidence>
<evidence type="ECO:0000256" key="7">
    <source>
        <dbReference type="RuleBase" id="RU363032"/>
    </source>
</evidence>
<dbReference type="InterPro" id="IPR000515">
    <property type="entry name" value="MetI-like"/>
</dbReference>
<dbReference type="EMBL" id="AP021875">
    <property type="protein sequence ID" value="BBO79244.1"/>
    <property type="molecule type" value="Genomic_DNA"/>
</dbReference>
<dbReference type="Gene3D" id="1.10.3720.10">
    <property type="entry name" value="MetI-like"/>
    <property type="match status" value="1"/>
</dbReference>
<reference evidence="9 10" key="1">
    <citation type="submission" date="2019-11" db="EMBL/GenBank/DDBJ databases">
        <title>Comparative genomics of hydrocarbon-degrading Desulfosarcina strains.</title>
        <authorList>
            <person name="Watanabe M."/>
            <person name="Kojima H."/>
            <person name="Fukui M."/>
        </authorList>
    </citation>
    <scope>NUCLEOTIDE SEQUENCE [LARGE SCALE GENOMIC DNA]</scope>
    <source>
        <strain evidence="9 10">PP31</strain>
    </source>
</reference>
<evidence type="ECO:0000256" key="5">
    <source>
        <dbReference type="ARBA" id="ARBA00022989"/>
    </source>
</evidence>
<dbReference type="PROSITE" id="PS50928">
    <property type="entry name" value="ABC_TM1"/>
    <property type="match status" value="1"/>
</dbReference>
<keyword evidence="10" id="KW-1185">Reference proteome</keyword>
<feature type="transmembrane region" description="Helical" evidence="7">
    <location>
        <begin position="107"/>
        <end position="127"/>
    </location>
</feature>
<protein>
    <submittedName>
        <fullName evidence="9">Sulfonate ABC transporter permease</fullName>
    </submittedName>
</protein>
<evidence type="ECO:0000256" key="3">
    <source>
        <dbReference type="ARBA" id="ARBA00022475"/>
    </source>
</evidence>
<feature type="transmembrane region" description="Helical" evidence="7">
    <location>
        <begin position="76"/>
        <end position="95"/>
    </location>
</feature>
<dbReference type="AlphaFoldDB" id="A0A5K7ZLR1"/>
<feature type="transmembrane region" description="Helical" evidence="7">
    <location>
        <begin position="15"/>
        <end position="34"/>
    </location>
</feature>
<keyword evidence="4 7" id="KW-0812">Transmembrane</keyword>
<dbReference type="GO" id="GO:0005886">
    <property type="term" value="C:plasma membrane"/>
    <property type="evidence" value="ECO:0007669"/>
    <property type="project" value="UniProtKB-SubCell"/>
</dbReference>
<keyword evidence="2 7" id="KW-0813">Transport</keyword>
<dbReference type="FunFam" id="1.10.3720.10:FF:000003">
    <property type="entry name" value="Aliphatic sulfonate ABC transporter permease"/>
    <property type="match status" value="1"/>
</dbReference>
<keyword evidence="6 7" id="KW-0472">Membrane</keyword>
<feature type="transmembrane region" description="Helical" evidence="7">
    <location>
        <begin position="133"/>
        <end position="152"/>
    </location>
</feature>
<organism evidence="9 10">
    <name type="scientific">Desulfosarcina widdelii</name>
    <dbReference type="NCBI Taxonomy" id="947919"/>
    <lineage>
        <taxon>Bacteria</taxon>
        <taxon>Pseudomonadati</taxon>
        <taxon>Thermodesulfobacteriota</taxon>
        <taxon>Desulfobacteria</taxon>
        <taxon>Desulfobacterales</taxon>
        <taxon>Desulfosarcinaceae</taxon>
        <taxon>Desulfosarcina</taxon>
    </lineage>
</organism>
<dbReference type="CDD" id="cd06261">
    <property type="entry name" value="TM_PBP2"/>
    <property type="match status" value="1"/>
</dbReference>
<dbReference type="PANTHER" id="PTHR30151">
    <property type="entry name" value="ALKANE SULFONATE ABC TRANSPORTER-RELATED, MEMBRANE SUBUNIT"/>
    <property type="match status" value="1"/>
</dbReference>
<dbReference type="InterPro" id="IPR035906">
    <property type="entry name" value="MetI-like_sf"/>
</dbReference>
<evidence type="ECO:0000256" key="1">
    <source>
        <dbReference type="ARBA" id="ARBA00004651"/>
    </source>
</evidence>
<comment type="subcellular location">
    <subcellularLocation>
        <location evidence="1 7">Cell membrane</location>
        <topology evidence="1 7">Multi-pass membrane protein</topology>
    </subcellularLocation>
</comment>
<dbReference type="KEGG" id="dwd:DSCW_66610"/>
<gene>
    <name evidence="9" type="ORF">DSCW_66610</name>
</gene>
<accession>A0A5K7ZLR1</accession>
<evidence type="ECO:0000256" key="6">
    <source>
        <dbReference type="ARBA" id="ARBA00023136"/>
    </source>
</evidence>
<evidence type="ECO:0000256" key="2">
    <source>
        <dbReference type="ARBA" id="ARBA00022448"/>
    </source>
</evidence>
<proteinExistence type="inferred from homology"/>
<dbReference type="SUPFAM" id="SSF161098">
    <property type="entry name" value="MetI-like"/>
    <property type="match status" value="1"/>
</dbReference>
<dbReference type="Pfam" id="PF00528">
    <property type="entry name" value="BPD_transp_1"/>
    <property type="match status" value="1"/>
</dbReference>
<keyword evidence="3" id="KW-1003">Cell membrane</keyword>
<keyword evidence="5 7" id="KW-1133">Transmembrane helix</keyword>
<feature type="domain" description="ABC transmembrane type-1" evidence="8">
    <location>
        <begin position="67"/>
        <end position="247"/>
    </location>
</feature>
<evidence type="ECO:0000256" key="4">
    <source>
        <dbReference type="ARBA" id="ARBA00022692"/>
    </source>
</evidence>
<evidence type="ECO:0000313" key="9">
    <source>
        <dbReference type="EMBL" id="BBO79244.1"/>
    </source>
</evidence>
<dbReference type="Proteomes" id="UP000427769">
    <property type="component" value="Chromosome"/>
</dbReference>
<dbReference type="GO" id="GO:0042918">
    <property type="term" value="P:alkanesulfonate transmembrane transport"/>
    <property type="evidence" value="ECO:0007669"/>
    <property type="project" value="UniProtKB-ARBA"/>
</dbReference>
<feature type="transmembrane region" description="Helical" evidence="7">
    <location>
        <begin position="228"/>
        <end position="247"/>
    </location>
</feature>
<evidence type="ECO:0000313" key="10">
    <source>
        <dbReference type="Proteomes" id="UP000427769"/>
    </source>
</evidence>